<feature type="region of interest" description="Disordered" evidence="1">
    <location>
        <begin position="1"/>
        <end position="31"/>
    </location>
</feature>
<evidence type="ECO:0000313" key="3">
    <source>
        <dbReference type="Proteomes" id="UP000242310"/>
    </source>
</evidence>
<evidence type="ECO:0000313" key="2">
    <source>
        <dbReference type="EMBL" id="PSL43550.1"/>
    </source>
</evidence>
<name>A0A2P8HBF3_9BACI</name>
<dbReference type="Proteomes" id="UP000242310">
    <property type="component" value="Unassembled WGS sequence"/>
</dbReference>
<evidence type="ECO:0000256" key="1">
    <source>
        <dbReference type="SAM" id="MobiDB-lite"/>
    </source>
</evidence>
<reference evidence="2 3" key="1">
    <citation type="submission" date="2018-03" db="EMBL/GenBank/DDBJ databases">
        <title>Genomic Encyclopedia of Type Strains, Phase III (KMG-III): the genomes of soil and plant-associated and newly described type strains.</title>
        <authorList>
            <person name="Whitman W."/>
        </authorList>
    </citation>
    <scope>NUCLEOTIDE SEQUENCE [LARGE SCALE GENOMIC DNA]</scope>
    <source>
        <strain evidence="2 3">CGMCC 1.07653</strain>
    </source>
</reference>
<sequence>MYSEEKLQQNETMISRNKNNGANRKLLPVIG</sequence>
<gene>
    <name evidence="2" type="ORF">B0H94_11025</name>
</gene>
<organism evidence="2 3">
    <name type="scientific">Salsuginibacillus halophilus</name>
    <dbReference type="NCBI Taxonomy" id="517424"/>
    <lineage>
        <taxon>Bacteria</taxon>
        <taxon>Bacillati</taxon>
        <taxon>Bacillota</taxon>
        <taxon>Bacilli</taxon>
        <taxon>Bacillales</taxon>
        <taxon>Bacillaceae</taxon>
        <taxon>Salsuginibacillus</taxon>
    </lineage>
</organism>
<feature type="compositionally biased region" description="Polar residues" evidence="1">
    <location>
        <begin position="9"/>
        <end position="22"/>
    </location>
</feature>
<proteinExistence type="predicted"/>
<dbReference type="EMBL" id="PYAV01000010">
    <property type="protein sequence ID" value="PSL43550.1"/>
    <property type="molecule type" value="Genomic_DNA"/>
</dbReference>
<dbReference type="AlphaFoldDB" id="A0A2P8HBF3"/>
<protein>
    <submittedName>
        <fullName evidence="2">Uncharacterized protein</fullName>
    </submittedName>
</protein>
<keyword evidence="3" id="KW-1185">Reference proteome</keyword>
<comment type="caution">
    <text evidence="2">The sequence shown here is derived from an EMBL/GenBank/DDBJ whole genome shotgun (WGS) entry which is preliminary data.</text>
</comment>
<accession>A0A2P8HBF3</accession>